<dbReference type="PANTHER" id="PTHR10974">
    <property type="entry name" value="FI08016P-RELATED"/>
    <property type="match status" value="1"/>
</dbReference>
<sequence>MSATWMLRKIPCCFHFYVRLILIVLISYATLFSYWFLKTLYYDEINGDTELSNDPKSTIREIYKCQLPELTAWSYGSSTNSQLSCIDDDSRNKSSVEYNVWIDRGRLSITRVHRGEVKGRVCSLFPIIRLDDYISVYGESIDNVTDGFRPSWPQFMLLCQSPENINAFPGVPWNDSSFGMQERHFICGSFPPVALPIANIELVARSPTYNILLLGLDSISRIAAVRYLPKTMQLVNDLPNAITMQLYNVIGDGTTANLLALLTGLSEKELPEARTSHVSVNHNVSVLDTYPWIWEDFAKIGGYATHFIEDTPKWGTFQHRLTGFGANRAPTQSYGRPCLQAAAHDEEYYGKKLGCTTSRFTHHVLLESLREFFHAYSHAPRFSLTFLSELIHEDPAYAVLLDADLERLLREILNDDKLEEEENPDEEFGSSSIQSQQRSFANTLVFLFADHGPRMGKARLSVQGKLEERLPLLSIFLPNKFQRSWPQATRHLRANVNRLVTLFDVHATLVHLLIKQYGSSQTHLNTRRPISVHGHSLFTPISRNRTCAQAGIAPHWCTCLHWQDMNRPDRLPVRLPWSRKWPTIVYLASDAVTTYVNQQVNHMRYRKIPGATGCSDLRLGEILSAEQADLPQELLRFVHSKDVDGRIPEFDERNAELNSIGSTILRLHLILNPGKAQFEATVNLGEAFVENQSAIRILDINRLDVFEQQAWCLRSEQWPEFRRFCVCVLEQ</sequence>
<gene>
    <name evidence="2" type="ORF">EG68_00578</name>
</gene>
<dbReference type="Proteomes" id="UP000822476">
    <property type="component" value="Unassembled WGS sequence"/>
</dbReference>
<dbReference type="PANTHER" id="PTHR10974:SF1">
    <property type="entry name" value="FI08016P-RELATED"/>
    <property type="match status" value="1"/>
</dbReference>
<evidence type="ECO:0000313" key="3">
    <source>
        <dbReference type="Proteomes" id="UP000822476"/>
    </source>
</evidence>
<proteinExistence type="predicted"/>
<organism evidence="2 3">
    <name type="scientific">Paragonimus skrjabini miyazakii</name>
    <dbReference type="NCBI Taxonomy" id="59628"/>
    <lineage>
        <taxon>Eukaryota</taxon>
        <taxon>Metazoa</taxon>
        <taxon>Spiralia</taxon>
        <taxon>Lophotrochozoa</taxon>
        <taxon>Platyhelminthes</taxon>
        <taxon>Trematoda</taxon>
        <taxon>Digenea</taxon>
        <taxon>Plagiorchiida</taxon>
        <taxon>Troglotremata</taxon>
        <taxon>Troglotrematidae</taxon>
        <taxon>Paragonimus</taxon>
    </lineage>
</organism>
<keyword evidence="1" id="KW-0472">Membrane</keyword>
<dbReference type="EMBL" id="JTDE01000166">
    <property type="protein sequence ID" value="KAF7262116.1"/>
    <property type="molecule type" value="Genomic_DNA"/>
</dbReference>
<comment type="caution">
    <text evidence="2">The sequence shown here is derived from an EMBL/GenBank/DDBJ whole genome shotgun (WGS) entry which is preliminary data.</text>
</comment>
<dbReference type="OrthoDB" id="413313at2759"/>
<dbReference type="SUPFAM" id="SSF53649">
    <property type="entry name" value="Alkaline phosphatase-like"/>
    <property type="match status" value="2"/>
</dbReference>
<protein>
    <submittedName>
        <fullName evidence="2">Uncharacterized protein</fullName>
    </submittedName>
</protein>
<accession>A0A8S9Z920</accession>
<reference evidence="2" key="1">
    <citation type="submission" date="2019-07" db="EMBL/GenBank/DDBJ databases">
        <title>Annotation for the trematode Paragonimus miyazaki's.</title>
        <authorList>
            <person name="Choi Y.-J."/>
        </authorList>
    </citation>
    <scope>NUCLEOTIDE SEQUENCE</scope>
    <source>
        <strain evidence="2">Japan</strain>
    </source>
</reference>
<keyword evidence="3" id="KW-1185">Reference proteome</keyword>
<name>A0A8S9Z920_9TREM</name>
<feature type="transmembrane region" description="Helical" evidence="1">
    <location>
        <begin position="16"/>
        <end position="37"/>
    </location>
</feature>
<dbReference type="Gene3D" id="3.40.720.10">
    <property type="entry name" value="Alkaline Phosphatase, subunit A"/>
    <property type="match status" value="1"/>
</dbReference>
<dbReference type="GO" id="GO:0005615">
    <property type="term" value="C:extracellular space"/>
    <property type="evidence" value="ECO:0007669"/>
    <property type="project" value="TreeGrafter"/>
</dbReference>
<keyword evidence="1" id="KW-1133">Transmembrane helix</keyword>
<dbReference type="InterPro" id="IPR004245">
    <property type="entry name" value="DUF229"/>
</dbReference>
<dbReference type="Pfam" id="PF02995">
    <property type="entry name" value="DUF229"/>
    <property type="match status" value="1"/>
</dbReference>
<keyword evidence="1" id="KW-0812">Transmembrane</keyword>
<evidence type="ECO:0000313" key="2">
    <source>
        <dbReference type="EMBL" id="KAF7262116.1"/>
    </source>
</evidence>
<evidence type="ECO:0000256" key="1">
    <source>
        <dbReference type="SAM" id="Phobius"/>
    </source>
</evidence>
<dbReference type="CDD" id="cd16021">
    <property type="entry name" value="ALP_like"/>
    <property type="match status" value="1"/>
</dbReference>
<dbReference type="InterPro" id="IPR017850">
    <property type="entry name" value="Alkaline_phosphatase_core_sf"/>
</dbReference>
<dbReference type="AlphaFoldDB" id="A0A8S9Z920"/>